<protein>
    <recommendedName>
        <fullName evidence="4">VCBS repeat-containing protein</fullName>
    </recommendedName>
</protein>
<dbReference type="InterPro" id="IPR028994">
    <property type="entry name" value="Integrin_alpha_N"/>
</dbReference>
<accession>I4C448</accession>
<dbReference type="AlphaFoldDB" id="I4C448"/>
<evidence type="ECO:0008006" key="4">
    <source>
        <dbReference type="Google" id="ProtNLM"/>
    </source>
</evidence>
<dbReference type="EMBL" id="CP003360">
    <property type="protein sequence ID" value="AFM24339.1"/>
    <property type="molecule type" value="Genomic_DNA"/>
</dbReference>
<name>I4C448_DESTA</name>
<keyword evidence="1" id="KW-0732">Signal</keyword>
<dbReference type="InterPro" id="IPR013517">
    <property type="entry name" value="FG-GAP"/>
</dbReference>
<sequence>MMVIKNSSARFRVAVIAFFFIFLCSSFSSGESPRKILVLPFHVESLERDLLNFSDHVNRSVRKAMENLGSEFSLEPERSSRELLKEKSAPETEEEALSIALENHADLVVYGFLTQDESQFRLKGVMWDVSSGRAIVSTDMTVANIHALAGVLQLFIASLDKRLHGTPRLTFYQSEPPVSPDLKQLHRLPTLVALPRNTGPWRSSEIGSALLGLDVGDLDGDKKNEIVFLEESGLTIHRFENGTLRPLTQFAESPAQYISAEIEDLDGDGIAELILCYQTPAGVESAVARYLNRNFRIVTKLRHVILKSIRDDIGNTKKRILVGQRTDAADMFSGEMVLYNLQGDTVKEDGNIQLPPGTLILSYDSGELGKPGQHFRAILNQDQRLMLFDRENRLISSVSDRIFGHYRRLRILAGSTMRQIICPGRIFIADTKGEGENELLVMKSSDRGSYIQALGWNGTQLAEKWKTVENQGNISDFRIRDFKNAGNQSLVMILVKPMQFLALSGPRSVIFAFDLLR</sequence>
<reference evidence="3" key="1">
    <citation type="submission" date="2012-06" db="EMBL/GenBank/DDBJ databases">
        <title>Complete sequence of chromosome of Desulfomonile tiedjei DSM 6799.</title>
        <authorList>
            <person name="Lucas S."/>
            <person name="Copeland A."/>
            <person name="Lapidus A."/>
            <person name="Glavina del Rio T."/>
            <person name="Dalin E."/>
            <person name="Tice H."/>
            <person name="Bruce D."/>
            <person name="Goodwin L."/>
            <person name="Pitluck S."/>
            <person name="Peters L."/>
            <person name="Ovchinnikova G."/>
            <person name="Zeytun A."/>
            <person name="Lu M."/>
            <person name="Kyrpides N."/>
            <person name="Mavromatis K."/>
            <person name="Ivanova N."/>
            <person name="Brettin T."/>
            <person name="Detter J.C."/>
            <person name="Han C."/>
            <person name="Larimer F."/>
            <person name="Land M."/>
            <person name="Hauser L."/>
            <person name="Markowitz V."/>
            <person name="Cheng J.-F."/>
            <person name="Hugenholtz P."/>
            <person name="Woyke T."/>
            <person name="Wu D."/>
            <person name="Spring S."/>
            <person name="Schroeder M."/>
            <person name="Brambilla E."/>
            <person name="Klenk H.-P."/>
            <person name="Eisen J.A."/>
        </authorList>
    </citation>
    <scope>NUCLEOTIDE SEQUENCE [LARGE SCALE GENOMIC DNA]</scope>
    <source>
        <strain evidence="3">ATCC 49306 / DSM 6799 / DCB-1</strain>
    </source>
</reference>
<dbReference type="SUPFAM" id="SSF69318">
    <property type="entry name" value="Integrin alpha N-terminal domain"/>
    <property type="match status" value="1"/>
</dbReference>
<dbReference type="OrthoDB" id="5422153at2"/>
<dbReference type="STRING" id="706587.Desti_1628"/>
<proteinExistence type="predicted"/>
<keyword evidence="3" id="KW-1185">Reference proteome</keyword>
<dbReference type="RefSeq" id="WP_014809487.1">
    <property type="nucleotide sequence ID" value="NC_018025.1"/>
</dbReference>
<evidence type="ECO:0000313" key="3">
    <source>
        <dbReference type="Proteomes" id="UP000006055"/>
    </source>
</evidence>
<evidence type="ECO:0000313" key="2">
    <source>
        <dbReference type="EMBL" id="AFM24339.1"/>
    </source>
</evidence>
<dbReference type="KEGG" id="dti:Desti_1628"/>
<dbReference type="eggNOG" id="COG5616">
    <property type="taxonomic scope" value="Bacteria"/>
</dbReference>
<dbReference type="Proteomes" id="UP000006055">
    <property type="component" value="Chromosome"/>
</dbReference>
<evidence type="ECO:0000256" key="1">
    <source>
        <dbReference type="ARBA" id="ARBA00022729"/>
    </source>
</evidence>
<dbReference type="HOGENOM" id="CLU_526514_0_0_7"/>
<gene>
    <name evidence="2" type="ordered locus">Desti_1628</name>
</gene>
<organism evidence="2 3">
    <name type="scientific">Desulfomonile tiedjei (strain ATCC 49306 / DSM 6799 / DCB-1)</name>
    <dbReference type="NCBI Taxonomy" id="706587"/>
    <lineage>
        <taxon>Bacteria</taxon>
        <taxon>Pseudomonadati</taxon>
        <taxon>Thermodesulfobacteriota</taxon>
        <taxon>Desulfomonilia</taxon>
        <taxon>Desulfomonilales</taxon>
        <taxon>Desulfomonilaceae</taxon>
        <taxon>Desulfomonile</taxon>
    </lineage>
</organism>
<dbReference type="Pfam" id="PF13517">
    <property type="entry name" value="FG-GAP_3"/>
    <property type="match status" value="1"/>
</dbReference>